<reference evidence="3" key="1">
    <citation type="submission" date="2025-08" db="UniProtKB">
        <authorList>
            <consortium name="RefSeq"/>
        </authorList>
    </citation>
    <scope>IDENTIFICATION</scope>
</reference>
<gene>
    <name evidence="3" type="primary">CUNH1orf53</name>
</gene>
<dbReference type="CTD" id="103174777"/>
<evidence type="ECO:0000313" key="2">
    <source>
        <dbReference type="Proteomes" id="UP000248480"/>
    </source>
</evidence>
<accession>A0A2Y9DIM0</accession>
<dbReference type="Pfam" id="PF17653">
    <property type="entry name" value="DUF5522"/>
    <property type="match status" value="1"/>
</dbReference>
<dbReference type="FunCoup" id="A0A2Y9DIM0">
    <property type="interactions" value="2"/>
</dbReference>
<dbReference type="KEGG" id="tmu:101350883"/>
<evidence type="ECO:0000313" key="3">
    <source>
        <dbReference type="RefSeq" id="XP_004375383.1"/>
    </source>
</evidence>
<protein>
    <submittedName>
        <fullName evidence="3">Uncharacterized protein C1orf53 homolog</fullName>
    </submittedName>
</protein>
<dbReference type="OrthoDB" id="274765at2759"/>
<dbReference type="PANTHER" id="PTHR21037:SF2">
    <property type="entry name" value="SIMILAR TO NOVEL PROTEIN"/>
    <property type="match status" value="1"/>
</dbReference>
<dbReference type="PANTHER" id="PTHR21037">
    <property type="entry name" value="39S RIBOSOMAL PROTEIN L14, MITOCHONDRIAL"/>
    <property type="match status" value="1"/>
</dbReference>
<dbReference type="RefSeq" id="XP_004375383.1">
    <property type="nucleotide sequence ID" value="XM_004375326.2"/>
</dbReference>
<evidence type="ECO:0000256" key="1">
    <source>
        <dbReference type="SAM" id="MobiDB-lite"/>
    </source>
</evidence>
<keyword evidence="2" id="KW-1185">Reference proteome</keyword>
<dbReference type="Proteomes" id="UP000248480">
    <property type="component" value="Unplaced"/>
</dbReference>
<feature type="compositionally biased region" description="Basic and acidic residues" evidence="1">
    <location>
        <begin position="62"/>
        <end position="71"/>
    </location>
</feature>
<feature type="region of interest" description="Disordered" evidence="1">
    <location>
        <begin position="43"/>
        <end position="71"/>
    </location>
</feature>
<sequence>MAARQISALAGAALAKQPPAALPPKPLCVGAGCRQHFSLTLRSASEGDRGGSGRHSQCRPEGAARRPAREELTAAERQIAELHAAACAAGQLNYVDPATGFVVFTQLAHLQRGECCGSACRHCPYGQVNVKDPSKKKQFNSYFYV</sequence>
<name>A0A2Y9DIM0_TRIMA</name>
<dbReference type="GeneID" id="101350883"/>
<dbReference type="InterPro" id="IPR040807">
    <property type="entry name" value="DUF5522"/>
</dbReference>
<organism evidence="2 3">
    <name type="scientific">Trichechus manatus latirostris</name>
    <name type="common">Florida manatee</name>
    <dbReference type="NCBI Taxonomy" id="127582"/>
    <lineage>
        <taxon>Eukaryota</taxon>
        <taxon>Metazoa</taxon>
        <taxon>Chordata</taxon>
        <taxon>Craniata</taxon>
        <taxon>Vertebrata</taxon>
        <taxon>Euteleostomi</taxon>
        <taxon>Mammalia</taxon>
        <taxon>Eutheria</taxon>
        <taxon>Afrotheria</taxon>
        <taxon>Sirenia</taxon>
        <taxon>Trichechidae</taxon>
        <taxon>Trichechus</taxon>
    </lineage>
</organism>
<proteinExistence type="predicted"/>
<dbReference type="AlphaFoldDB" id="A0A2Y9DIM0"/>
<dbReference type="InParanoid" id="A0A2Y9DIM0"/>